<dbReference type="EMBL" id="JYIK01001016">
    <property type="protein sequence ID" value="KWX08047.1"/>
    <property type="molecule type" value="Genomic_DNA"/>
</dbReference>
<name>A0A132NDJ3_9ACTN</name>
<dbReference type="AlphaFoldDB" id="A0A132NDJ3"/>
<dbReference type="Proteomes" id="UP000070659">
    <property type="component" value="Unassembled WGS sequence"/>
</dbReference>
<protein>
    <submittedName>
        <fullName evidence="2">Uncharacterized protein</fullName>
    </submittedName>
</protein>
<evidence type="ECO:0000313" key="2">
    <source>
        <dbReference type="EMBL" id="KWX08047.1"/>
    </source>
</evidence>
<proteinExistence type="predicted"/>
<reference evidence="3" key="2">
    <citation type="submission" date="2015-02" db="EMBL/GenBank/DDBJ databases">
        <title>Physiological reanalysis, assessment of diazotrophy, and genome sequences of multiple isolates of Streptomyces thermoautotrophicus.</title>
        <authorList>
            <person name="MacKellar D.C."/>
            <person name="Lieber L."/>
            <person name="Norman J."/>
            <person name="Bolger A."/>
            <person name="Tobin C."/>
            <person name="Murray J.W."/>
            <person name="Friesen M."/>
            <person name="Prell J."/>
        </authorList>
    </citation>
    <scope>NUCLEOTIDE SEQUENCE [LARGE SCALE GENOMIC DNA]</scope>
    <source>
        <strain evidence="3">UBT1</strain>
    </source>
</reference>
<dbReference type="RefSeq" id="WP_067068124.1">
    <property type="nucleotide sequence ID" value="NZ_JYIJ01000011.1"/>
</dbReference>
<reference evidence="2 4" key="1">
    <citation type="submission" date="2015-02" db="EMBL/GenBank/DDBJ databases">
        <title>Physiological reanalysis, assessment of diazotrophy, and genome sequences of multiple isolates of Streptomyces thermoautotrophicus.</title>
        <authorList>
            <person name="MacKellar D.C."/>
            <person name="Lieber L."/>
            <person name="Norman J."/>
            <person name="Bolger A."/>
            <person name="Tobin C."/>
            <person name="Murray J.W."/>
            <person name="Prell J."/>
        </authorList>
    </citation>
    <scope>NUCLEOTIDE SEQUENCE [LARGE SCALE GENOMIC DNA]</scope>
    <source>
        <strain evidence="2 4">UBT1</strain>
    </source>
</reference>
<evidence type="ECO:0000313" key="1">
    <source>
        <dbReference type="EMBL" id="KWX05482.1"/>
    </source>
</evidence>
<gene>
    <name evidence="1" type="ORF">TH66_01985</name>
    <name evidence="2" type="ORF">TR74_16710</name>
</gene>
<evidence type="ECO:0000313" key="3">
    <source>
        <dbReference type="Proteomes" id="UP000070598"/>
    </source>
</evidence>
<dbReference type="Proteomes" id="UP000070598">
    <property type="component" value="Unassembled WGS sequence"/>
</dbReference>
<evidence type="ECO:0000313" key="4">
    <source>
        <dbReference type="Proteomes" id="UP000070659"/>
    </source>
</evidence>
<dbReference type="EMBL" id="JYIJ01000011">
    <property type="protein sequence ID" value="KWX05482.1"/>
    <property type="molecule type" value="Genomic_DNA"/>
</dbReference>
<accession>A0A132NDJ3</accession>
<organism evidence="2 3">
    <name type="scientific">Carbonactinospora thermoautotrophica</name>
    <dbReference type="NCBI Taxonomy" id="1469144"/>
    <lineage>
        <taxon>Bacteria</taxon>
        <taxon>Bacillati</taxon>
        <taxon>Actinomycetota</taxon>
        <taxon>Actinomycetes</taxon>
        <taxon>Kitasatosporales</taxon>
        <taxon>Carbonactinosporaceae</taxon>
        <taxon>Carbonactinospora</taxon>
    </lineage>
</organism>
<comment type="caution">
    <text evidence="2">The sequence shown here is derived from an EMBL/GenBank/DDBJ whole genome shotgun (WGS) entry which is preliminary data.</text>
</comment>
<sequence>MPNAVLIRWLYRVAYTLPTTPTPSVPPGSRVTSLTAAGLGRRGDAQIASVSPRWSVPMPVSRTTSCAVISV</sequence>